<protein>
    <submittedName>
        <fullName evidence="1">Uncharacterized protein</fullName>
    </submittedName>
</protein>
<accession>A0A8R7TWT9</accession>
<dbReference type="Gramene" id="TuG1812G0300003532.01.T01">
    <property type="protein sequence ID" value="TuG1812G0300003532.01.T01.cds332958"/>
    <property type="gene ID" value="TuG1812G0300003532.01"/>
</dbReference>
<evidence type="ECO:0000313" key="1">
    <source>
        <dbReference type="EnsemblPlants" id="TuG1812G0300003532.01.T01.cds332958"/>
    </source>
</evidence>
<evidence type="ECO:0000313" key="2">
    <source>
        <dbReference type="Proteomes" id="UP000015106"/>
    </source>
</evidence>
<dbReference type="EnsemblPlants" id="TuG1812G0300003532.01.T01">
    <property type="protein sequence ID" value="TuG1812G0300003532.01.T01.cds332958"/>
    <property type="gene ID" value="TuG1812G0300003532.01"/>
</dbReference>
<reference evidence="2" key="1">
    <citation type="journal article" date="2013" name="Nature">
        <title>Draft genome of the wheat A-genome progenitor Triticum urartu.</title>
        <authorList>
            <person name="Ling H.Q."/>
            <person name="Zhao S."/>
            <person name="Liu D."/>
            <person name="Wang J."/>
            <person name="Sun H."/>
            <person name="Zhang C."/>
            <person name="Fan H."/>
            <person name="Li D."/>
            <person name="Dong L."/>
            <person name="Tao Y."/>
            <person name="Gao C."/>
            <person name="Wu H."/>
            <person name="Li Y."/>
            <person name="Cui Y."/>
            <person name="Guo X."/>
            <person name="Zheng S."/>
            <person name="Wang B."/>
            <person name="Yu K."/>
            <person name="Liang Q."/>
            <person name="Yang W."/>
            <person name="Lou X."/>
            <person name="Chen J."/>
            <person name="Feng M."/>
            <person name="Jian J."/>
            <person name="Zhang X."/>
            <person name="Luo G."/>
            <person name="Jiang Y."/>
            <person name="Liu J."/>
            <person name="Wang Z."/>
            <person name="Sha Y."/>
            <person name="Zhang B."/>
            <person name="Wu H."/>
            <person name="Tang D."/>
            <person name="Shen Q."/>
            <person name="Xue P."/>
            <person name="Zou S."/>
            <person name="Wang X."/>
            <person name="Liu X."/>
            <person name="Wang F."/>
            <person name="Yang Y."/>
            <person name="An X."/>
            <person name="Dong Z."/>
            <person name="Zhang K."/>
            <person name="Zhang X."/>
            <person name="Luo M.C."/>
            <person name="Dvorak J."/>
            <person name="Tong Y."/>
            <person name="Wang J."/>
            <person name="Yang H."/>
            <person name="Li Z."/>
            <person name="Wang D."/>
            <person name="Zhang A."/>
            <person name="Wang J."/>
        </authorList>
    </citation>
    <scope>NUCLEOTIDE SEQUENCE</scope>
    <source>
        <strain evidence="2">cv. G1812</strain>
    </source>
</reference>
<organism evidence="1 2">
    <name type="scientific">Triticum urartu</name>
    <name type="common">Red wild einkorn</name>
    <name type="synonym">Crithodium urartu</name>
    <dbReference type="NCBI Taxonomy" id="4572"/>
    <lineage>
        <taxon>Eukaryota</taxon>
        <taxon>Viridiplantae</taxon>
        <taxon>Streptophyta</taxon>
        <taxon>Embryophyta</taxon>
        <taxon>Tracheophyta</taxon>
        <taxon>Spermatophyta</taxon>
        <taxon>Magnoliopsida</taxon>
        <taxon>Liliopsida</taxon>
        <taxon>Poales</taxon>
        <taxon>Poaceae</taxon>
        <taxon>BOP clade</taxon>
        <taxon>Pooideae</taxon>
        <taxon>Triticodae</taxon>
        <taxon>Triticeae</taxon>
        <taxon>Triticinae</taxon>
        <taxon>Triticum</taxon>
    </lineage>
</organism>
<reference evidence="1" key="2">
    <citation type="submission" date="2018-03" db="EMBL/GenBank/DDBJ databases">
        <title>The Triticum urartu genome reveals the dynamic nature of wheat genome evolution.</title>
        <authorList>
            <person name="Ling H."/>
            <person name="Ma B."/>
            <person name="Shi X."/>
            <person name="Liu H."/>
            <person name="Dong L."/>
            <person name="Sun H."/>
            <person name="Cao Y."/>
            <person name="Gao Q."/>
            <person name="Zheng S."/>
            <person name="Li Y."/>
            <person name="Yu Y."/>
            <person name="Du H."/>
            <person name="Qi M."/>
            <person name="Li Y."/>
            <person name="Yu H."/>
            <person name="Cui Y."/>
            <person name="Wang N."/>
            <person name="Chen C."/>
            <person name="Wu H."/>
            <person name="Zhao Y."/>
            <person name="Zhang J."/>
            <person name="Li Y."/>
            <person name="Zhou W."/>
            <person name="Zhang B."/>
            <person name="Hu W."/>
            <person name="Eijk M."/>
            <person name="Tang J."/>
            <person name="Witsenboer H."/>
            <person name="Zhao S."/>
            <person name="Li Z."/>
            <person name="Zhang A."/>
            <person name="Wang D."/>
            <person name="Liang C."/>
        </authorList>
    </citation>
    <scope>NUCLEOTIDE SEQUENCE [LARGE SCALE GENOMIC DNA]</scope>
    <source>
        <strain evidence="1">cv. G1812</strain>
    </source>
</reference>
<keyword evidence="2" id="KW-1185">Reference proteome</keyword>
<dbReference type="Proteomes" id="UP000015106">
    <property type="component" value="Chromosome 3"/>
</dbReference>
<reference evidence="1" key="3">
    <citation type="submission" date="2022-06" db="UniProtKB">
        <authorList>
            <consortium name="EnsemblPlants"/>
        </authorList>
    </citation>
    <scope>IDENTIFICATION</scope>
</reference>
<dbReference type="AlphaFoldDB" id="A0A8R7TWT9"/>
<name>A0A8R7TWT9_TRIUA</name>
<sequence>MSTARRGGDLPDQMVRNLLEQESLHRRQDHLQLLHLHPRSRRQLVRACPSILPVPHPRQGLLQPQRHGNFVFSRLSLCLLPVHSISLGCWYLRDRQTLMLAIKMETFNFGCFRRYVVLLCDMWLVDEPCIFPILWNRDSTCVG</sequence>
<proteinExistence type="predicted"/>